<evidence type="ECO:0000313" key="1">
    <source>
        <dbReference type="EMBL" id="DAE19901.1"/>
    </source>
</evidence>
<dbReference type="EMBL" id="BK015688">
    <property type="protein sequence ID" value="DAE19901.1"/>
    <property type="molecule type" value="Genomic_DNA"/>
</dbReference>
<sequence length="121" mass="13761">MKAKKMPRPMLQHRAGRVGQILPQDIVSVLIVAREKGKGKMLKPQQLTRRRNDLERAVRGAMGRALIRTGKELGEEIGLSETQICNRMAGRSRWTLEEIWELDRVLQFTDAEKLMLIGGAK</sequence>
<organism evidence="1">
    <name type="scientific">Siphoviridae sp. ctVCm11</name>
    <dbReference type="NCBI Taxonomy" id="2826358"/>
    <lineage>
        <taxon>Viruses</taxon>
        <taxon>Duplodnaviria</taxon>
        <taxon>Heunggongvirae</taxon>
        <taxon>Uroviricota</taxon>
        <taxon>Caudoviricetes</taxon>
    </lineage>
</organism>
<proteinExistence type="predicted"/>
<reference evidence="1" key="1">
    <citation type="journal article" date="2021" name="Proc. Natl. Acad. Sci. U.S.A.">
        <title>A Catalog of Tens of Thousands of Viruses from Human Metagenomes Reveals Hidden Associations with Chronic Diseases.</title>
        <authorList>
            <person name="Tisza M.J."/>
            <person name="Buck C.B."/>
        </authorList>
    </citation>
    <scope>NUCLEOTIDE SEQUENCE</scope>
    <source>
        <strain evidence="1">CtVCm11</strain>
    </source>
</reference>
<accession>A0A8S5QMB8</accession>
<name>A0A8S5QMB8_9CAUD</name>
<protein>
    <submittedName>
        <fullName evidence="1">Regulatory protein-modification, helix-turn-helix, transcriptional regulator, DNA</fullName>
    </submittedName>
</protein>